<evidence type="ECO:0000313" key="1">
    <source>
        <dbReference type="EMBL" id="KAK0742844.1"/>
    </source>
</evidence>
<comment type="caution">
    <text evidence="1">The sequence shown here is derived from an EMBL/GenBank/DDBJ whole genome shotgun (WGS) entry which is preliminary data.</text>
</comment>
<gene>
    <name evidence="1" type="ORF">B0T18DRAFT_489744</name>
</gene>
<name>A0AA40K1S5_9PEZI</name>
<proteinExistence type="predicted"/>
<dbReference type="AlphaFoldDB" id="A0AA40K1S5"/>
<sequence>MLAGEGSVQRGCRLSSRKDRVPMREAGCGLRVAVRVETSLEEGDGCAWHLHAGTCEKRAMFLGYDKHTSAANPRHARGAAISRWHCILLLVPRPRVTRGGMVGGSGTWWDGEWHGAWGMGHGDSTRCKIELQSGCDSSQPANCAKGIGGEGRRRRKKLYEMVWEHRKVLKASVVQDLDVAGDGLHGTLTSVEQDARWKPGAKRIAGRVPLQA</sequence>
<organism evidence="1 2">
    <name type="scientific">Schizothecium vesticola</name>
    <dbReference type="NCBI Taxonomy" id="314040"/>
    <lineage>
        <taxon>Eukaryota</taxon>
        <taxon>Fungi</taxon>
        <taxon>Dikarya</taxon>
        <taxon>Ascomycota</taxon>
        <taxon>Pezizomycotina</taxon>
        <taxon>Sordariomycetes</taxon>
        <taxon>Sordariomycetidae</taxon>
        <taxon>Sordariales</taxon>
        <taxon>Schizotheciaceae</taxon>
        <taxon>Schizothecium</taxon>
    </lineage>
</organism>
<evidence type="ECO:0000313" key="2">
    <source>
        <dbReference type="Proteomes" id="UP001172155"/>
    </source>
</evidence>
<accession>A0AA40K1S5</accession>
<keyword evidence="2" id="KW-1185">Reference proteome</keyword>
<reference evidence="1" key="1">
    <citation type="submission" date="2023-06" db="EMBL/GenBank/DDBJ databases">
        <title>Genome-scale phylogeny and comparative genomics of the fungal order Sordariales.</title>
        <authorList>
            <consortium name="Lawrence Berkeley National Laboratory"/>
            <person name="Hensen N."/>
            <person name="Bonometti L."/>
            <person name="Westerberg I."/>
            <person name="Brannstrom I.O."/>
            <person name="Guillou S."/>
            <person name="Cros-Aarteil S."/>
            <person name="Calhoun S."/>
            <person name="Haridas S."/>
            <person name="Kuo A."/>
            <person name="Mondo S."/>
            <person name="Pangilinan J."/>
            <person name="Riley R."/>
            <person name="LaButti K."/>
            <person name="Andreopoulos B."/>
            <person name="Lipzen A."/>
            <person name="Chen C."/>
            <person name="Yanf M."/>
            <person name="Daum C."/>
            <person name="Ng V."/>
            <person name="Clum A."/>
            <person name="Steindorff A."/>
            <person name="Ohm R."/>
            <person name="Martin F."/>
            <person name="Silar P."/>
            <person name="Natvig D."/>
            <person name="Lalanne C."/>
            <person name="Gautier V."/>
            <person name="Ament-velasquez S.L."/>
            <person name="Kruys A."/>
            <person name="Hutchinson M.I."/>
            <person name="Powell A.J."/>
            <person name="Barry K."/>
            <person name="Miller A.N."/>
            <person name="Grigoriev I.V."/>
            <person name="Debuchy R."/>
            <person name="Gladieux P."/>
            <person name="Thoren M.H."/>
            <person name="Johannesson H."/>
        </authorList>
    </citation>
    <scope>NUCLEOTIDE SEQUENCE</scope>
    <source>
        <strain evidence="1">SMH3187-1</strain>
    </source>
</reference>
<protein>
    <submittedName>
        <fullName evidence="1">Uncharacterized protein</fullName>
    </submittedName>
</protein>
<dbReference type="EMBL" id="JAUKUD010000005">
    <property type="protein sequence ID" value="KAK0742844.1"/>
    <property type="molecule type" value="Genomic_DNA"/>
</dbReference>
<dbReference type="Proteomes" id="UP001172155">
    <property type="component" value="Unassembled WGS sequence"/>
</dbReference>